<dbReference type="Proteomes" id="UP001461498">
    <property type="component" value="Unassembled WGS sequence"/>
</dbReference>
<accession>A0AAW1CY58</accession>
<proteinExistence type="predicted"/>
<dbReference type="AlphaFoldDB" id="A0AAW1CY58"/>
<dbReference type="EMBL" id="JAPXFL010000009">
    <property type="protein sequence ID" value="KAK9501798.1"/>
    <property type="molecule type" value="Genomic_DNA"/>
</dbReference>
<evidence type="ECO:0000313" key="1">
    <source>
        <dbReference type="EMBL" id="KAK9501798.1"/>
    </source>
</evidence>
<keyword evidence="2" id="KW-1185">Reference proteome</keyword>
<protein>
    <submittedName>
        <fullName evidence="1">Uncharacterized protein</fullName>
    </submittedName>
</protein>
<sequence length="79" mass="9410">MKIIKSFIWTISELDGDRIKGRYRWMNHAVKHLDEHFGYEENTRTPLEKDGRLGQSDKGSAFNIYLPNMKMYKQEEKST</sequence>
<organism evidence="1 2">
    <name type="scientific">Rhynocoris fuscipes</name>
    <dbReference type="NCBI Taxonomy" id="488301"/>
    <lineage>
        <taxon>Eukaryota</taxon>
        <taxon>Metazoa</taxon>
        <taxon>Ecdysozoa</taxon>
        <taxon>Arthropoda</taxon>
        <taxon>Hexapoda</taxon>
        <taxon>Insecta</taxon>
        <taxon>Pterygota</taxon>
        <taxon>Neoptera</taxon>
        <taxon>Paraneoptera</taxon>
        <taxon>Hemiptera</taxon>
        <taxon>Heteroptera</taxon>
        <taxon>Panheteroptera</taxon>
        <taxon>Cimicomorpha</taxon>
        <taxon>Reduviidae</taxon>
        <taxon>Harpactorinae</taxon>
        <taxon>Harpactorini</taxon>
        <taxon>Rhynocoris</taxon>
    </lineage>
</organism>
<evidence type="ECO:0000313" key="2">
    <source>
        <dbReference type="Proteomes" id="UP001461498"/>
    </source>
</evidence>
<reference evidence="1 2" key="1">
    <citation type="submission" date="2022-12" db="EMBL/GenBank/DDBJ databases">
        <title>Chromosome-level genome assembly of true bugs.</title>
        <authorList>
            <person name="Ma L."/>
            <person name="Li H."/>
        </authorList>
    </citation>
    <scope>NUCLEOTIDE SEQUENCE [LARGE SCALE GENOMIC DNA]</scope>
    <source>
        <strain evidence="1">Lab_2022b</strain>
    </source>
</reference>
<comment type="caution">
    <text evidence="1">The sequence shown here is derived from an EMBL/GenBank/DDBJ whole genome shotgun (WGS) entry which is preliminary data.</text>
</comment>
<gene>
    <name evidence="1" type="ORF">O3M35_012465</name>
</gene>
<name>A0AAW1CY58_9HEMI</name>